<dbReference type="Proteomes" id="UP000515679">
    <property type="component" value="Chromosome"/>
</dbReference>
<evidence type="ECO:0000313" key="3">
    <source>
        <dbReference type="Proteomes" id="UP000515679"/>
    </source>
</evidence>
<dbReference type="KEGG" id="cchl:FPL14_29125"/>
<feature type="compositionally biased region" description="Low complexity" evidence="1">
    <location>
        <begin position="51"/>
        <end position="67"/>
    </location>
</feature>
<accession>A0A7G5C6D9</accession>
<organism evidence="2 3">
    <name type="scientific">Cohnella cholangitidis</name>
    <dbReference type="NCBI Taxonomy" id="2598458"/>
    <lineage>
        <taxon>Bacteria</taxon>
        <taxon>Bacillati</taxon>
        <taxon>Bacillota</taxon>
        <taxon>Bacilli</taxon>
        <taxon>Bacillales</taxon>
        <taxon>Paenibacillaceae</taxon>
        <taxon>Cohnella</taxon>
    </lineage>
</organism>
<protein>
    <submittedName>
        <fullName evidence="2">Uncharacterized protein</fullName>
    </submittedName>
</protein>
<reference evidence="2 3" key="1">
    <citation type="submission" date="2019-07" db="EMBL/GenBank/DDBJ databases">
        <authorList>
            <person name="Kim J.K."/>
            <person name="Cheong H.-M."/>
            <person name="Choi Y."/>
            <person name="Hwang K.J."/>
            <person name="Lee S."/>
            <person name="Choi C."/>
        </authorList>
    </citation>
    <scope>NUCLEOTIDE SEQUENCE [LARGE SCALE GENOMIC DNA]</scope>
    <source>
        <strain evidence="2 3">KS 22</strain>
    </source>
</reference>
<proteinExistence type="predicted"/>
<feature type="compositionally biased region" description="Polar residues" evidence="1">
    <location>
        <begin position="41"/>
        <end position="50"/>
    </location>
</feature>
<sequence>MNIIDGMDAARFTSANTHYNSKEEETIEVNTEMPLVLRNLNNKSDIDSTSPQQTQEQMAQQPPFIPE</sequence>
<evidence type="ECO:0000256" key="1">
    <source>
        <dbReference type="SAM" id="MobiDB-lite"/>
    </source>
</evidence>
<dbReference type="AlphaFoldDB" id="A0A7G5C6D9"/>
<gene>
    <name evidence="2" type="ORF">FPL14_29125</name>
</gene>
<keyword evidence="3" id="KW-1185">Reference proteome</keyword>
<dbReference type="EMBL" id="CP041969">
    <property type="protein sequence ID" value="QMV44773.1"/>
    <property type="molecule type" value="Genomic_DNA"/>
</dbReference>
<feature type="region of interest" description="Disordered" evidence="1">
    <location>
        <begin position="41"/>
        <end position="67"/>
    </location>
</feature>
<name>A0A7G5C6D9_9BACL</name>
<evidence type="ECO:0000313" key="2">
    <source>
        <dbReference type="EMBL" id="QMV44773.1"/>
    </source>
</evidence>
<dbReference type="RefSeq" id="WP_182301065.1">
    <property type="nucleotide sequence ID" value="NZ_CP041969.1"/>
</dbReference>